<evidence type="ECO:0000256" key="5">
    <source>
        <dbReference type="ARBA" id="ARBA00023242"/>
    </source>
</evidence>
<name>A0A9Q0AJ39_9PEZI</name>
<comment type="caution">
    <text evidence="9">The sequence shown here is derived from an EMBL/GenBank/DDBJ whole genome shotgun (WGS) entry which is preliminary data.</text>
</comment>
<keyword evidence="3" id="KW-0238">DNA-binding</keyword>
<dbReference type="Pfam" id="PF00172">
    <property type="entry name" value="Zn_clus"/>
    <property type="match status" value="1"/>
</dbReference>
<keyword evidence="2" id="KW-0805">Transcription regulation</keyword>
<keyword evidence="10" id="KW-1185">Reference proteome</keyword>
<feature type="domain" description="Zn(2)-C6 fungal-type" evidence="8">
    <location>
        <begin position="23"/>
        <end position="53"/>
    </location>
</feature>
<dbReference type="AlphaFoldDB" id="A0A9Q0AJ39"/>
<keyword evidence="7" id="KW-0812">Transmembrane</keyword>
<evidence type="ECO:0000256" key="7">
    <source>
        <dbReference type="SAM" id="Phobius"/>
    </source>
</evidence>
<dbReference type="PROSITE" id="PS00463">
    <property type="entry name" value="ZN2_CY6_FUNGAL_1"/>
    <property type="match status" value="1"/>
</dbReference>
<organism evidence="9 10">
    <name type="scientific">Neoarthrinium moseri</name>
    <dbReference type="NCBI Taxonomy" id="1658444"/>
    <lineage>
        <taxon>Eukaryota</taxon>
        <taxon>Fungi</taxon>
        <taxon>Dikarya</taxon>
        <taxon>Ascomycota</taxon>
        <taxon>Pezizomycotina</taxon>
        <taxon>Sordariomycetes</taxon>
        <taxon>Xylariomycetidae</taxon>
        <taxon>Amphisphaeriales</taxon>
        <taxon>Apiosporaceae</taxon>
        <taxon>Neoarthrinium</taxon>
    </lineage>
</organism>
<dbReference type="CDD" id="cd00067">
    <property type="entry name" value="GAL4"/>
    <property type="match status" value="1"/>
</dbReference>
<evidence type="ECO:0000313" key="9">
    <source>
        <dbReference type="EMBL" id="KAI1852938.1"/>
    </source>
</evidence>
<dbReference type="Pfam" id="PF04082">
    <property type="entry name" value="Fungal_trans"/>
    <property type="match status" value="1"/>
</dbReference>
<accession>A0A9Q0AJ39</accession>
<dbReference type="EMBL" id="JAFIMR010000060">
    <property type="protein sequence ID" value="KAI1852938.1"/>
    <property type="molecule type" value="Genomic_DNA"/>
</dbReference>
<keyword evidence="1" id="KW-0479">Metal-binding</keyword>
<evidence type="ECO:0000259" key="8">
    <source>
        <dbReference type="PROSITE" id="PS50048"/>
    </source>
</evidence>
<dbReference type="InterPro" id="IPR007219">
    <property type="entry name" value="XnlR_reg_dom"/>
</dbReference>
<keyword evidence="7" id="KW-0472">Membrane</keyword>
<dbReference type="SMART" id="SM00066">
    <property type="entry name" value="GAL4"/>
    <property type="match status" value="1"/>
</dbReference>
<evidence type="ECO:0000256" key="3">
    <source>
        <dbReference type="ARBA" id="ARBA00023125"/>
    </source>
</evidence>
<evidence type="ECO:0000256" key="6">
    <source>
        <dbReference type="SAM" id="MobiDB-lite"/>
    </source>
</evidence>
<evidence type="ECO:0000256" key="2">
    <source>
        <dbReference type="ARBA" id="ARBA00023015"/>
    </source>
</evidence>
<protein>
    <recommendedName>
        <fullName evidence="8">Zn(2)-C6 fungal-type domain-containing protein</fullName>
    </recommendedName>
</protein>
<dbReference type="GO" id="GO:0000978">
    <property type="term" value="F:RNA polymerase II cis-regulatory region sequence-specific DNA binding"/>
    <property type="evidence" value="ECO:0007669"/>
    <property type="project" value="TreeGrafter"/>
</dbReference>
<gene>
    <name evidence="9" type="ORF">JX265_012966</name>
</gene>
<dbReference type="InterPro" id="IPR001138">
    <property type="entry name" value="Zn2Cys6_DnaBD"/>
</dbReference>
<evidence type="ECO:0000256" key="4">
    <source>
        <dbReference type="ARBA" id="ARBA00023163"/>
    </source>
</evidence>
<dbReference type="Proteomes" id="UP000829685">
    <property type="component" value="Unassembled WGS sequence"/>
</dbReference>
<evidence type="ECO:0000256" key="1">
    <source>
        <dbReference type="ARBA" id="ARBA00022723"/>
    </source>
</evidence>
<dbReference type="InterPro" id="IPR036864">
    <property type="entry name" value="Zn2-C6_fun-type_DNA-bd_sf"/>
</dbReference>
<dbReference type="SMART" id="SM00906">
    <property type="entry name" value="Fungal_trans"/>
    <property type="match status" value="1"/>
</dbReference>
<sequence length="747" mass="83619">MADEPVSPAGSKHPTKRRRIALACTACRSRKSRCNGARPRCSLCDSLGFECVYEASESSTNLIVPKDFVGDLADRLKALEERVARHDAALAEHAIHVSERPSTAPEQSESSRLGQVHSRSAADFDRTPISLDDADLQELPPEEHQTDGMAMSFLDEEDCGFFGPSSNISLMRHISWLVTQASQPASSETTRWGGALLDSGVVSTTRLSSPIRDNHSGKTSSFEQCSPLFLPSEADTRRLVSYYFTNTGLLFPYLHEASFISEYDQLVANGFKRARRTWLGLLHMVLAMSSNTLAVHSIEEREQRNVESEMFYRCAMLLCDRQALRGTSVETVQYLLLMTQYLQGTQMSFQTWTIHGLAIKAALSLGLHSMEASRKLAPLEQEIRKRAWYGCIVLDRSLSMTFGRPAAIPVEYIRLPLPSNLPTSTDSDRIDHQDMSTKFFNATINLYETLYHTIAQLYGHNLGCDPPLDEAELLDRIFRLERELSRWESGLPSGLAVLKSADLPLQQPVDPIQQRFCVVLTLRKLNLEILIHRPALIRTVDLVKDSHLVATSGFVEGMRQSSIRSCVKSAESIINLVHHLVTSESPLNNLLGAWWYSLYYVFNSALIIFGHFVYLQFQTDSIRPIWECSDSIRKATEALQHLGTGNATIKRCNDHLLQLSQLLQDWSARSLHSSMVYSNQQPLEPLSQITSLQQPTAGVEMDDFSDTVQGFDPGLFNGNGLELNHFCLPGDFSTLVLPSDHALNRPL</sequence>
<feature type="compositionally biased region" description="Polar residues" evidence="6">
    <location>
        <begin position="100"/>
        <end position="113"/>
    </location>
</feature>
<dbReference type="GO" id="GO:0005634">
    <property type="term" value="C:nucleus"/>
    <property type="evidence" value="ECO:0007669"/>
    <property type="project" value="TreeGrafter"/>
</dbReference>
<feature type="transmembrane region" description="Helical" evidence="7">
    <location>
        <begin position="593"/>
        <end position="615"/>
    </location>
</feature>
<dbReference type="InterPro" id="IPR051127">
    <property type="entry name" value="Fungal_SecMet_Regulators"/>
</dbReference>
<dbReference type="GO" id="GO:0000435">
    <property type="term" value="P:positive regulation of transcription from RNA polymerase II promoter by galactose"/>
    <property type="evidence" value="ECO:0007669"/>
    <property type="project" value="TreeGrafter"/>
</dbReference>
<dbReference type="GO" id="GO:0000981">
    <property type="term" value="F:DNA-binding transcription factor activity, RNA polymerase II-specific"/>
    <property type="evidence" value="ECO:0007669"/>
    <property type="project" value="InterPro"/>
</dbReference>
<keyword evidence="5" id="KW-0539">Nucleus</keyword>
<feature type="region of interest" description="Disordered" evidence="6">
    <location>
        <begin position="93"/>
        <end position="120"/>
    </location>
</feature>
<dbReference type="PANTHER" id="PTHR47424:SF3">
    <property type="entry name" value="REGULATORY PROTEIN GAL4"/>
    <property type="match status" value="1"/>
</dbReference>
<dbReference type="CDD" id="cd12148">
    <property type="entry name" value="fungal_TF_MHR"/>
    <property type="match status" value="1"/>
</dbReference>
<dbReference type="PANTHER" id="PTHR47424">
    <property type="entry name" value="REGULATORY PROTEIN GAL4"/>
    <property type="match status" value="1"/>
</dbReference>
<evidence type="ECO:0000313" key="10">
    <source>
        <dbReference type="Proteomes" id="UP000829685"/>
    </source>
</evidence>
<dbReference type="GO" id="GO:0008270">
    <property type="term" value="F:zinc ion binding"/>
    <property type="evidence" value="ECO:0007669"/>
    <property type="project" value="InterPro"/>
</dbReference>
<dbReference type="Gene3D" id="4.10.240.10">
    <property type="entry name" value="Zn(2)-C6 fungal-type DNA-binding domain"/>
    <property type="match status" value="1"/>
</dbReference>
<proteinExistence type="predicted"/>
<reference evidence="9" key="1">
    <citation type="submission" date="2021-03" db="EMBL/GenBank/DDBJ databases">
        <title>Revisited historic fungal species revealed as producer of novel bioactive compounds through whole genome sequencing and comparative genomics.</title>
        <authorList>
            <person name="Vignolle G.A."/>
            <person name="Hochenegger N."/>
            <person name="Mach R.L."/>
            <person name="Mach-Aigner A.R."/>
            <person name="Javad Rahimi M."/>
            <person name="Salim K.A."/>
            <person name="Chan C.M."/>
            <person name="Lim L.B.L."/>
            <person name="Cai F."/>
            <person name="Druzhinina I.S."/>
            <person name="U'Ren J.M."/>
            <person name="Derntl C."/>
        </authorList>
    </citation>
    <scope>NUCLEOTIDE SEQUENCE</scope>
    <source>
        <strain evidence="9">TUCIM 5799</strain>
    </source>
</reference>
<dbReference type="GO" id="GO:0006351">
    <property type="term" value="P:DNA-templated transcription"/>
    <property type="evidence" value="ECO:0007669"/>
    <property type="project" value="InterPro"/>
</dbReference>
<keyword evidence="7" id="KW-1133">Transmembrane helix</keyword>
<dbReference type="SUPFAM" id="SSF57701">
    <property type="entry name" value="Zn2/Cys6 DNA-binding domain"/>
    <property type="match status" value="1"/>
</dbReference>
<dbReference type="PROSITE" id="PS50048">
    <property type="entry name" value="ZN2_CY6_FUNGAL_2"/>
    <property type="match status" value="1"/>
</dbReference>
<keyword evidence="4" id="KW-0804">Transcription</keyword>